<dbReference type="Proteomes" id="UP000197138">
    <property type="component" value="Unassembled WGS sequence"/>
</dbReference>
<feature type="compositionally biased region" description="Basic and acidic residues" evidence="1">
    <location>
        <begin position="10"/>
        <end position="25"/>
    </location>
</feature>
<reference evidence="3" key="1">
    <citation type="journal article" date="2017" name="Plant J.">
        <title>The pomegranate (Punica granatum L.) genome and the genomics of punicalagin biosynthesis.</title>
        <authorList>
            <person name="Qin G."/>
            <person name="Xu C."/>
            <person name="Ming R."/>
            <person name="Tang H."/>
            <person name="Guyot R."/>
            <person name="Kramer E.M."/>
            <person name="Hu Y."/>
            <person name="Yi X."/>
            <person name="Qi Y."/>
            <person name="Xu X."/>
            <person name="Gao Z."/>
            <person name="Pan H."/>
            <person name="Jian J."/>
            <person name="Tian Y."/>
            <person name="Yue Z."/>
            <person name="Xu Y."/>
        </authorList>
    </citation>
    <scope>NUCLEOTIDE SEQUENCE [LARGE SCALE GENOMIC DNA]</scope>
    <source>
        <strain evidence="3">cv. Dabenzi</strain>
    </source>
</reference>
<dbReference type="EMBL" id="MTKT01000688">
    <property type="protein sequence ID" value="OWM89047.1"/>
    <property type="molecule type" value="Genomic_DNA"/>
</dbReference>
<dbReference type="AlphaFoldDB" id="A0A218XVH6"/>
<name>A0A218XVH6_PUNGR</name>
<evidence type="ECO:0000313" key="3">
    <source>
        <dbReference type="Proteomes" id="UP000197138"/>
    </source>
</evidence>
<sequence length="67" mass="7512">MWRVVADQRSLSEGRRNDRADGEVGEGEHVTVATLLLPSQGAYCRLKLVSRQSGPVKRRCRCSRGKQ</sequence>
<accession>A0A218XVH6</accession>
<evidence type="ECO:0000256" key="1">
    <source>
        <dbReference type="SAM" id="MobiDB-lite"/>
    </source>
</evidence>
<gene>
    <name evidence="2" type="ORF">CDL15_Pgr023893</name>
</gene>
<evidence type="ECO:0000313" key="2">
    <source>
        <dbReference type="EMBL" id="OWM89047.1"/>
    </source>
</evidence>
<feature type="region of interest" description="Disordered" evidence="1">
    <location>
        <begin position="1"/>
        <end position="25"/>
    </location>
</feature>
<proteinExistence type="predicted"/>
<protein>
    <submittedName>
        <fullName evidence="2">Uncharacterized protein</fullName>
    </submittedName>
</protein>
<organism evidence="2 3">
    <name type="scientific">Punica granatum</name>
    <name type="common">Pomegranate</name>
    <dbReference type="NCBI Taxonomy" id="22663"/>
    <lineage>
        <taxon>Eukaryota</taxon>
        <taxon>Viridiplantae</taxon>
        <taxon>Streptophyta</taxon>
        <taxon>Embryophyta</taxon>
        <taxon>Tracheophyta</taxon>
        <taxon>Spermatophyta</taxon>
        <taxon>Magnoliopsida</taxon>
        <taxon>eudicotyledons</taxon>
        <taxon>Gunneridae</taxon>
        <taxon>Pentapetalae</taxon>
        <taxon>rosids</taxon>
        <taxon>malvids</taxon>
        <taxon>Myrtales</taxon>
        <taxon>Lythraceae</taxon>
        <taxon>Punica</taxon>
    </lineage>
</organism>
<comment type="caution">
    <text evidence="2">The sequence shown here is derived from an EMBL/GenBank/DDBJ whole genome shotgun (WGS) entry which is preliminary data.</text>
</comment>